<feature type="non-terminal residue" evidence="1">
    <location>
        <position position="1"/>
    </location>
</feature>
<gene>
    <name evidence="1" type="ORF">S01H4_49065</name>
</gene>
<comment type="caution">
    <text evidence="1">The sequence shown here is derived from an EMBL/GenBank/DDBJ whole genome shotgun (WGS) entry which is preliminary data.</text>
</comment>
<sequence>GRGKSATMQKLGRIYSPLIQNINLDIKVDGEQIKATPHCAWSENRRVETSIGPVSAKLHINEVIGARPYCTTCWVWLNEGEDTCPICNSHDFIETRQREVKGWIGIQRFFDTSHYGIDLIRNGRVIEELDKTLFYWENPDVGDREKEYPIDTIHWGGPVYWSQVLFASACWS</sequence>
<reference evidence="1" key="1">
    <citation type="journal article" date="2014" name="Front. Microbiol.">
        <title>High frequency of phylogenetically diverse reductive dehalogenase-homologous genes in deep subseafloor sedimentary metagenomes.</title>
        <authorList>
            <person name="Kawai M."/>
            <person name="Futagami T."/>
            <person name="Toyoda A."/>
            <person name="Takaki Y."/>
            <person name="Nishi S."/>
            <person name="Hori S."/>
            <person name="Arai W."/>
            <person name="Tsubouchi T."/>
            <person name="Morono Y."/>
            <person name="Uchiyama I."/>
            <person name="Ito T."/>
            <person name="Fujiyama A."/>
            <person name="Inagaki F."/>
            <person name="Takami H."/>
        </authorList>
    </citation>
    <scope>NUCLEOTIDE SEQUENCE</scope>
    <source>
        <strain evidence="1">Expedition CK06-06</strain>
    </source>
</reference>
<accession>X1BN05</accession>
<protein>
    <submittedName>
        <fullName evidence="1">Uncharacterized protein</fullName>
    </submittedName>
</protein>
<dbReference type="EMBL" id="BART01027711">
    <property type="protein sequence ID" value="GAG96390.1"/>
    <property type="molecule type" value="Genomic_DNA"/>
</dbReference>
<name>X1BN05_9ZZZZ</name>
<organism evidence="1">
    <name type="scientific">marine sediment metagenome</name>
    <dbReference type="NCBI Taxonomy" id="412755"/>
    <lineage>
        <taxon>unclassified sequences</taxon>
        <taxon>metagenomes</taxon>
        <taxon>ecological metagenomes</taxon>
    </lineage>
</organism>
<proteinExistence type="predicted"/>
<dbReference type="AlphaFoldDB" id="X1BN05"/>
<evidence type="ECO:0000313" key="1">
    <source>
        <dbReference type="EMBL" id="GAG96390.1"/>
    </source>
</evidence>